<dbReference type="Gene3D" id="3.20.20.70">
    <property type="entry name" value="Aldolase class I"/>
    <property type="match status" value="1"/>
</dbReference>
<dbReference type="EMBL" id="PGGC01000038">
    <property type="protein sequence ID" value="PJG60002.1"/>
    <property type="molecule type" value="Genomic_DNA"/>
</dbReference>
<accession>A0A2H9U7M0</accession>
<organism evidence="1 2">
    <name type="scientific">Aeromonas cavernicola</name>
    <dbReference type="NCBI Taxonomy" id="1006623"/>
    <lineage>
        <taxon>Bacteria</taxon>
        <taxon>Pseudomonadati</taxon>
        <taxon>Pseudomonadota</taxon>
        <taxon>Gammaproteobacteria</taxon>
        <taxon>Aeromonadales</taxon>
        <taxon>Aeromonadaceae</taxon>
        <taxon>Aeromonas</taxon>
    </lineage>
</organism>
<gene>
    <name evidence="1" type="ORF">CUC53_04400</name>
</gene>
<feature type="non-terminal residue" evidence="1">
    <location>
        <position position="44"/>
    </location>
</feature>
<dbReference type="GO" id="GO:0004139">
    <property type="term" value="F:deoxyribose-phosphate aldolase activity"/>
    <property type="evidence" value="ECO:0007669"/>
    <property type="project" value="UniProtKB-EC"/>
</dbReference>
<name>A0A2H9U7M0_9GAMM</name>
<sequence length="44" mass="4731">MSSSDLKQAALRAISLMDLTSLNSDDHDQRIIALCQQAQTVAGN</sequence>
<keyword evidence="1" id="KW-0456">Lyase</keyword>
<dbReference type="InterPro" id="IPR013785">
    <property type="entry name" value="Aldolase_TIM"/>
</dbReference>
<reference evidence="1 2" key="1">
    <citation type="submission" date="2017-11" db="EMBL/GenBank/DDBJ databases">
        <title>Draft genome sequence of environmental isolate Aeromonas cavernicola sp. nov. MDC 2508.</title>
        <authorList>
            <person name="Colston S.M."/>
            <person name="Navarro A."/>
            <person name="Martinez-Murcia A.J."/>
            <person name="Graf J."/>
        </authorList>
    </citation>
    <scope>NUCLEOTIDE SEQUENCE [LARGE SCALE GENOMIC DNA]</scope>
    <source>
        <strain evidence="1 2">MDC 2508</strain>
    </source>
</reference>
<proteinExistence type="predicted"/>
<evidence type="ECO:0000313" key="1">
    <source>
        <dbReference type="EMBL" id="PJG60002.1"/>
    </source>
</evidence>
<dbReference type="AlphaFoldDB" id="A0A2H9U7M0"/>
<comment type="caution">
    <text evidence="1">The sequence shown here is derived from an EMBL/GenBank/DDBJ whole genome shotgun (WGS) entry which is preliminary data.</text>
</comment>
<keyword evidence="2" id="KW-1185">Reference proteome</keyword>
<protein>
    <submittedName>
        <fullName evidence="1">Deoxyribose-phosphate aldolase</fullName>
        <ecNumber evidence="1">4.1.2.4</ecNumber>
    </submittedName>
</protein>
<dbReference type="Proteomes" id="UP000235861">
    <property type="component" value="Unassembled WGS sequence"/>
</dbReference>
<dbReference type="EC" id="4.1.2.4" evidence="1"/>
<evidence type="ECO:0000313" key="2">
    <source>
        <dbReference type="Proteomes" id="UP000235861"/>
    </source>
</evidence>